<evidence type="ECO:0000313" key="1">
    <source>
        <dbReference type="EMBL" id="ABF12077.1"/>
    </source>
</evidence>
<keyword evidence="1" id="KW-0614">Plasmid</keyword>
<reference evidence="2" key="1">
    <citation type="journal article" date="2010" name="PLoS ONE">
        <title>The complete genome sequence of Cupriavidus metallidurans strain CH34, a master survivalist in harsh and anthropogenic environments.</title>
        <authorList>
            <person name="Janssen P.J."/>
            <person name="Van Houdt R."/>
            <person name="Moors H."/>
            <person name="Monsieurs P."/>
            <person name="Morin N."/>
            <person name="Michaux A."/>
            <person name="Benotmane M.A."/>
            <person name="Leys N."/>
            <person name="Vallaeys T."/>
            <person name="Lapidus A."/>
            <person name="Monchy S."/>
            <person name="Medigue C."/>
            <person name="Taghavi S."/>
            <person name="McCorkle S."/>
            <person name="Dunn J."/>
            <person name="van der Lelie D."/>
            <person name="Mergeay M."/>
        </authorList>
    </citation>
    <scope>NUCLEOTIDE SEQUENCE [LARGE SCALE GENOMIC DNA]</scope>
    <source>
        <strain evidence="2">ATCC 43123 / DSM 2839 / NBRC 102507 / CH34</strain>
    </source>
</reference>
<keyword evidence="2" id="KW-1185">Reference proteome</keyword>
<dbReference type="HOGENOM" id="CLU_2555810_0_0_4"/>
<dbReference type="Proteomes" id="UP000002429">
    <property type="component" value="Plasmid megaplasmid"/>
</dbReference>
<sequence length="82" mass="9037">MCLRRQIRGGGGAECRRDWRLPLDNYAEKYQAVLLQYLPGSTCTSGDGWAVHSLGLTTRKAWLARAAPASGRTALLLDHKIP</sequence>
<protein>
    <submittedName>
        <fullName evidence="1">Uncharacterized protein</fullName>
    </submittedName>
</protein>
<geneLocation type="plasmid" evidence="1 2">
    <name>megaplasmid</name>
</geneLocation>
<dbReference type="KEGG" id="rme:Rmet_5218"/>
<accession>Q1LCP9</accession>
<name>Q1LCP9_CUPMC</name>
<dbReference type="AlphaFoldDB" id="Q1LCP9"/>
<organism evidence="1 2">
    <name type="scientific">Cupriavidus metallidurans (strain ATCC 43123 / DSM 2839 / NBRC 102507 / CH34)</name>
    <name type="common">Ralstonia metallidurans</name>
    <dbReference type="NCBI Taxonomy" id="266264"/>
    <lineage>
        <taxon>Bacteria</taxon>
        <taxon>Pseudomonadati</taxon>
        <taxon>Pseudomonadota</taxon>
        <taxon>Betaproteobacteria</taxon>
        <taxon>Burkholderiales</taxon>
        <taxon>Burkholderiaceae</taxon>
        <taxon>Cupriavidus</taxon>
    </lineage>
</organism>
<dbReference type="EMBL" id="CP000353">
    <property type="protein sequence ID" value="ABF12077.1"/>
    <property type="molecule type" value="Genomic_DNA"/>
</dbReference>
<evidence type="ECO:0000313" key="2">
    <source>
        <dbReference type="Proteomes" id="UP000002429"/>
    </source>
</evidence>
<gene>
    <name evidence="1" type="ordered locus">Rmet_5218</name>
</gene>
<proteinExistence type="predicted"/>